<name>A0A8J6NLG6_9CHLR</name>
<accession>A0A8J6NLG6</accession>
<dbReference type="EMBL" id="JACNJN010000108">
    <property type="protein sequence ID" value="MBC8335418.1"/>
    <property type="molecule type" value="Genomic_DNA"/>
</dbReference>
<dbReference type="Gene3D" id="3.30.530.20">
    <property type="match status" value="1"/>
</dbReference>
<dbReference type="Proteomes" id="UP000614469">
    <property type="component" value="Unassembled WGS sequence"/>
</dbReference>
<dbReference type="AlphaFoldDB" id="A0A8J6NLG6"/>
<gene>
    <name evidence="1" type="ORF">H8E29_09150</name>
</gene>
<protein>
    <submittedName>
        <fullName evidence="1">SRPBCC family protein</fullName>
    </submittedName>
</protein>
<comment type="caution">
    <text evidence="1">The sequence shown here is derived from an EMBL/GenBank/DDBJ whole genome shotgun (WGS) entry which is preliminary data.</text>
</comment>
<evidence type="ECO:0000313" key="1">
    <source>
        <dbReference type="EMBL" id="MBC8335418.1"/>
    </source>
</evidence>
<dbReference type="InterPro" id="IPR023393">
    <property type="entry name" value="START-like_dom_sf"/>
</dbReference>
<dbReference type="SUPFAM" id="SSF55961">
    <property type="entry name" value="Bet v1-like"/>
    <property type="match status" value="1"/>
</dbReference>
<reference evidence="1 2" key="1">
    <citation type="submission" date="2020-08" db="EMBL/GenBank/DDBJ databases">
        <title>Bridging the membrane lipid divide: bacteria of the FCB group superphylum have the potential to synthesize archaeal ether lipids.</title>
        <authorList>
            <person name="Villanueva L."/>
            <person name="Von Meijenfeldt F.A.B."/>
            <person name="Westbye A.B."/>
            <person name="Yadav S."/>
            <person name="Hopmans E.C."/>
            <person name="Dutilh B.E."/>
            <person name="Sinninghe Damste J.S."/>
        </authorList>
    </citation>
    <scope>NUCLEOTIDE SEQUENCE [LARGE SCALE GENOMIC DNA]</scope>
    <source>
        <strain evidence="1">NIOZ-UU36</strain>
    </source>
</reference>
<dbReference type="CDD" id="cd07820">
    <property type="entry name" value="SRPBCC_3"/>
    <property type="match status" value="1"/>
</dbReference>
<proteinExistence type="predicted"/>
<organism evidence="1 2">
    <name type="scientific">Candidatus Desulfolinea nitratireducens</name>
    <dbReference type="NCBI Taxonomy" id="2841698"/>
    <lineage>
        <taxon>Bacteria</taxon>
        <taxon>Bacillati</taxon>
        <taxon>Chloroflexota</taxon>
        <taxon>Anaerolineae</taxon>
        <taxon>Anaerolineales</taxon>
        <taxon>Anaerolineales incertae sedis</taxon>
        <taxon>Candidatus Desulfolinea</taxon>
    </lineage>
</organism>
<sequence length="152" mass="18097">MLHRLHKQQTIPTPLDEVWAYFATPHNLNEMTPPDMKFETLHGGDEKMFQGQLIEYRVSFMPLIKSRWLTEIAHVEEKSYFVDEQRIGPYRFWYHEHRFEAVETGTQITDQITYQLPFGILGDIVHAVWIKHTLNAIFDYRQKKVTELFGSN</sequence>
<evidence type="ECO:0000313" key="2">
    <source>
        <dbReference type="Proteomes" id="UP000614469"/>
    </source>
</evidence>